<accession>A0A1B0DF53</accession>
<feature type="compositionally biased region" description="Acidic residues" evidence="1">
    <location>
        <begin position="36"/>
        <end position="67"/>
    </location>
</feature>
<name>A0A1B0DF53_PHLPP</name>
<keyword evidence="3" id="KW-1185">Reference proteome</keyword>
<dbReference type="EMBL" id="AJVK01058542">
    <property type="status" value="NOT_ANNOTATED_CDS"/>
    <property type="molecule type" value="Genomic_DNA"/>
</dbReference>
<sequence length="175" mass="19359">MNHPYKEEVVVDEEQIQHVEEIAHELTALELQSAENGEDEADAKEEEADEEPQAEDDEPEPEPEELAEEKSPVEEVVERPIFQRPTHFQHNKQHTGLKNLSFNVGMAVTPTAKMEFDQEAPESFGVVKIGRPIGGVRGSPGADPSDTASVISAGSGGSHTEQGFLDLKFHHNKLW</sequence>
<evidence type="ECO:0000313" key="2">
    <source>
        <dbReference type="EnsemblMetazoa" id="PPAI006661-PA"/>
    </source>
</evidence>
<organism evidence="2 3">
    <name type="scientific">Phlebotomus papatasi</name>
    <name type="common">Sandfly</name>
    <dbReference type="NCBI Taxonomy" id="29031"/>
    <lineage>
        <taxon>Eukaryota</taxon>
        <taxon>Metazoa</taxon>
        <taxon>Ecdysozoa</taxon>
        <taxon>Arthropoda</taxon>
        <taxon>Hexapoda</taxon>
        <taxon>Insecta</taxon>
        <taxon>Pterygota</taxon>
        <taxon>Neoptera</taxon>
        <taxon>Endopterygota</taxon>
        <taxon>Diptera</taxon>
        <taxon>Nematocera</taxon>
        <taxon>Psychodoidea</taxon>
        <taxon>Psychodidae</taxon>
        <taxon>Phlebotomus</taxon>
        <taxon>Phlebotomus</taxon>
    </lineage>
</organism>
<protein>
    <submittedName>
        <fullName evidence="2">Uncharacterized protein</fullName>
    </submittedName>
</protein>
<dbReference type="EnsemblMetazoa" id="PPAI006661-RA">
    <property type="protein sequence ID" value="PPAI006661-PA"/>
    <property type="gene ID" value="PPAI006661"/>
</dbReference>
<evidence type="ECO:0000256" key="1">
    <source>
        <dbReference type="SAM" id="MobiDB-lite"/>
    </source>
</evidence>
<feature type="region of interest" description="Disordered" evidence="1">
    <location>
        <begin position="27"/>
        <end position="95"/>
    </location>
</feature>
<reference evidence="2" key="1">
    <citation type="submission" date="2022-08" db="UniProtKB">
        <authorList>
            <consortium name="EnsemblMetazoa"/>
        </authorList>
    </citation>
    <scope>IDENTIFICATION</scope>
    <source>
        <strain evidence="2">Israel</strain>
    </source>
</reference>
<dbReference type="VEuPathDB" id="VectorBase:PPAI006661"/>
<dbReference type="Proteomes" id="UP000092462">
    <property type="component" value="Unassembled WGS sequence"/>
</dbReference>
<dbReference type="AlphaFoldDB" id="A0A1B0DF53"/>
<feature type="compositionally biased region" description="Basic and acidic residues" evidence="1">
    <location>
        <begin position="68"/>
        <end position="78"/>
    </location>
</feature>
<dbReference type="VEuPathDB" id="VectorBase:PPAPM1_000746"/>
<evidence type="ECO:0000313" key="3">
    <source>
        <dbReference type="Proteomes" id="UP000092462"/>
    </source>
</evidence>
<feature type="region of interest" description="Disordered" evidence="1">
    <location>
        <begin position="135"/>
        <end position="162"/>
    </location>
</feature>
<proteinExistence type="predicted"/>